<dbReference type="OrthoDB" id="8004422at2"/>
<dbReference type="RefSeq" id="WP_114186046.1">
    <property type="nucleotide sequence ID" value="NZ_BJYU01000058.1"/>
</dbReference>
<dbReference type="Proteomes" id="UP000321085">
    <property type="component" value="Unassembled WGS sequence"/>
</dbReference>
<reference evidence="2 3" key="1">
    <citation type="submission" date="2019-07" db="EMBL/GenBank/DDBJ databases">
        <title>Whole genome shotgun sequence of Microvirga aerophila NBRC 106136.</title>
        <authorList>
            <person name="Hosoyama A."/>
            <person name="Uohara A."/>
            <person name="Ohji S."/>
            <person name="Ichikawa N."/>
        </authorList>
    </citation>
    <scope>NUCLEOTIDE SEQUENCE [LARGE SCALE GENOMIC DNA]</scope>
    <source>
        <strain evidence="2 3">NBRC 106136</strain>
    </source>
</reference>
<dbReference type="Pfam" id="PF12889">
    <property type="entry name" value="DUF3829"/>
    <property type="match status" value="1"/>
</dbReference>
<organism evidence="2 3">
    <name type="scientific">Microvirga aerophila</name>
    <dbReference type="NCBI Taxonomy" id="670291"/>
    <lineage>
        <taxon>Bacteria</taxon>
        <taxon>Pseudomonadati</taxon>
        <taxon>Pseudomonadota</taxon>
        <taxon>Alphaproteobacteria</taxon>
        <taxon>Hyphomicrobiales</taxon>
        <taxon>Methylobacteriaceae</taxon>
        <taxon>Microvirga</taxon>
    </lineage>
</organism>
<feature type="signal peptide" evidence="1">
    <location>
        <begin position="1"/>
        <end position="20"/>
    </location>
</feature>
<proteinExistence type="predicted"/>
<evidence type="ECO:0000256" key="1">
    <source>
        <dbReference type="SAM" id="SignalP"/>
    </source>
</evidence>
<evidence type="ECO:0000313" key="3">
    <source>
        <dbReference type="Proteomes" id="UP000321085"/>
    </source>
</evidence>
<keyword evidence="1" id="KW-0732">Signal</keyword>
<sequence>MLRIWLCTLLLLSAGTLANAQTPNAAPPAPAAQAEDAALEAITAKMNAYVALMNKTRQALRSIERYESWVDMKTGPVNKNRAFGVYALFDVTNEIAAASDALKQEPKLAALDAGMGAYIKAYSELAPIIDEADGYYERKDFLDDDLKRGREIHGRLVPAIKAFLAARDKVEQDFQSERAGLAQKELAAIERREGRKANWHRANLMLAARRIVDRLPSNERPVVDMAAIEADVTSFADASRDFEEYRKTDPEALRSLQSGLRSYLAAARDFRDTLKPAKGDVRRAGSQKMQILVSSYNALAGSANNAAN</sequence>
<dbReference type="AlphaFoldDB" id="A0A512BW65"/>
<evidence type="ECO:0008006" key="4">
    <source>
        <dbReference type="Google" id="ProtNLM"/>
    </source>
</evidence>
<evidence type="ECO:0000313" key="2">
    <source>
        <dbReference type="EMBL" id="GEO16201.1"/>
    </source>
</evidence>
<feature type="chain" id="PRO_5021716626" description="DUF3829 domain-containing protein" evidence="1">
    <location>
        <begin position="21"/>
        <end position="308"/>
    </location>
</feature>
<accession>A0A512BW65</accession>
<comment type="caution">
    <text evidence="2">The sequence shown here is derived from an EMBL/GenBank/DDBJ whole genome shotgun (WGS) entry which is preliminary data.</text>
</comment>
<gene>
    <name evidence="2" type="ORF">MAE02_38970</name>
</gene>
<keyword evidence="3" id="KW-1185">Reference proteome</keyword>
<dbReference type="InterPro" id="IPR024291">
    <property type="entry name" value="DUF3829"/>
</dbReference>
<protein>
    <recommendedName>
        <fullName evidence="4">DUF3829 domain-containing protein</fullName>
    </recommendedName>
</protein>
<name>A0A512BW65_9HYPH</name>
<dbReference type="EMBL" id="BJYU01000058">
    <property type="protein sequence ID" value="GEO16201.1"/>
    <property type="molecule type" value="Genomic_DNA"/>
</dbReference>